<keyword evidence="3" id="KW-1185">Reference proteome</keyword>
<dbReference type="PROSITE" id="PS50910">
    <property type="entry name" value="HEPN"/>
    <property type="match status" value="1"/>
</dbReference>
<dbReference type="EMBL" id="LAQJ01000293">
    <property type="protein sequence ID" value="KKO18098.1"/>
    <property type="molecule type" value="Genomic_DNA"/>
</dbReference>
<dbReference type="Gene3D" id="1.20.120.330">
    <property type="entry name" value="Nucleotidyltransferases domain 2"/>
    <property type="match status" value="1"/>
</dbReference>
<comment type="caution">
    <text evidence="2">The sequence shown here is derived from an EMBL/GenBank/DDBJ whole genome shotgun (WGS) entry which is preliminary data.</text>
</comment>
<dbReference type="SUPFAM" id="SSF81593">
    <property type="entry name" value="Nucleotidyltransferase substrate binding subunit/domain"/>
    <property type="match status" value="1"/>
</dbReference>
<accession>A0A0M2UPT1</accession>
<proteinExistence type="predicted"/>
<dbReference type="Proteomes" id="UP000034954">
    <property type="component" value="Unassembled WGS sequence"/>
</dbReference>
<dbReference type="SMART" id="SM00748">
    <property type="entry name" value="HEPN"/>
    <property type="match status" value="1"/>
</dbReference>
<name>A0A0M2UPT1_9BACT</name>
<protein>
    <submittedName>
        <fullName evidence="2">HEPN domain protein</fullName>
    </submittedName>
</protein>
<evidence type="ECO:0000313" key="3">
    <source>
        <dbReference type="Proteomes" id="UP000034954"/>
    </source>
</evidence>
<reference evidence="2 3" key="1">
    <citation type="journal article" date="2013" name="BMC Microbiol.">
        <title>Identification of the type II cytochrome c maturation pathway in anammox bacteria by comparative genomics.</title>
        <authorList>
            <person name="Ferousi C."/>
            <person name="Speth D.R."/>
            <person name="Reimann J."/>
            <person name="Op den Camp H.J."/>
            <person name="Allen J.W."/>
            <person name="Keltjens J.T."/>
            <person name="Jetten M.S."/>
        </authorList>
    </citation>
    <scope>NUCLEOTIDE SEQUENCE [LARGE SCALE GENOMIC DNA]</scope>
    <source>
        <strain evidence="2">RU1</strain>
    </source>
</reference>
<evidence type="ECO:0000259" key="1">
    <source>
        <dbReference type="PROSITE" id="PS50910"/>
    </source>
</evidence>
<gene>
    <name evidence="2" type="ORF">BROFUL_03200</name>
</gene>
<dbReference type="Pfam" id="PF05168">
    <property type="entry name" value="HEPN"/>
    <property type="match status" value="1"/>
</dbReference>
<dbReference type="InterPro" id="IPR007842">
    <property type="entry name" value="HEPN_dom"/>
</dbReference>
<dbReference type="AlphaFoldDB" id="A0A0M2UPT1"/>
<feature type="domain" description="HEPN" evidence="1">
    <location>
        <begin position="1"/>
        <end position="98"/>
    </location>
</feature>
<sequence length="111" mass="13242">MYKTGRYIYVVYMAQQAIEKVVKALIEAEGKIIPFEHNLRRLLNITGSIRDFPDDWWTKIDFLSQYYLNARYKEDITILQNKITSEVAKEFLNFAKEVTEWCTLRIKSIEL</sequence>
<evidence type="ECO:0000313" key="2">
    <source>
        <dbReference type="EMBL" id="KKO18098.1"/>
    </source>
</evidence>
<organism evidence="2 3">
    <name type="scientific">Candidatus Brocadia fulgida</name>
    <dbReference type="NCBI Taxonomy" id="380242"/>
    <lineage>
        <taxon>Bacteria</taxon>
        <taxon>Pseudomonadati</taxon>
        <taxon>Planctomycetota</taxon>
        <taxon>Candidatus Brocadiia</taxon>
        <taxon>Candidatus Brocadiales</taxon>
        <taxon>Candidatus Brocadiaceae</taxon>
        <taxon>Candidatus Brocadia</taxon>
    </lineage>
</organism>